<evidence type="ECO:0000256" key="1">
    <source>
        <dbReference type="SAM" id="MobiDB-lite"/>
    </source>
</evidence>
<feature type="compositionally biased region" description="Basic and acidic residues" evidence="1">
    <location>
        <begin position="57"/>
        <end position="68"/>
    </location>
</feature>
<accession>B9F0H8</accession>
<organism evidence="4">
    <name type="scientific">Oryza sativa subsp. japonica</name>
    <name type="common">Rice</name>
    <dbReference type="NCBI Taxonomy" id="39947"/>
    <lineage>
        <taxon>Eukaryota</taxon>
        <taxon>Viridiplantae</taxon>
        <taxon>Streptophyta</taxon>
        <taxon>Embryophyta</taxon>
        <taxon>Tracheophyta</taxon>
        <taxon>Spermatophyta</taxon>
        <taxon>Magnoliopsida</taxon>
        <taxon>Liliopsida</taxon>
        <taxon>Poales</taxon>
        <taxon>Poaceae</taxon>
        <taxon>BOP clade</taxon>
        <taxon>Oryzoideae</taxon>
        <taxon>Oryzeae</taxon>
        <taxon>Oryzinae</taxon>
        <taxon>Oryza</taxon>
        <taxon>Oryza sativa</taxon>
    </lineage>
</organism>
<proteinExistence type="predicted"/>
<evidence type="ECO:0000259" key="2">
    <source>
        <dbReference type="Pfam" id="PF05003"/>
    </source>
</evidence>
<feature type="region of interest" description="Disordered" evidence="1">
    <location>
        <begin position="40"/>
        <end position="108"/>
    </location>
</feature>
<dbReference type="PANTHER" id="PTHR31730:SF25">
    <property type="entry name" value="DUF668 DOMAIN-CONTAINING PROTEIN"/>
    <property type="match status" value="1"/>
</dbReference>
<dbReference type="GO" id="GO:0045927">
    <property type="term" value="P:positive regulation of growth"/>
    <property type="evidence" value="ECO:0007669"/>
    <property type="project" value="InterPro"/>
</dbReference>
<name>B9F0H8_ORYSJ</name>
<protein>
    <submittedName>
        <fullName evidence="4">Uncharacterized protein</fullName>
    </submittedName>
</protein>
<dbReference type="InterPro" id="IPR021864">
    <property type="entry name" value="DUF3475"/>
</dbReference>
<reference evidence="4" key="2">
    <citation type="submission" date="2008-12" db="EMBL/GenBank/DDBJ databases">
        <title>Improved gene annotation of the rice (Oryza sativa) genomes.</title>
        <authorList>
            <person name="Wang J."/>
            <person name="Li R."/>
            <person name="Fan W."/>
            <person name="Huang Q."/>
            <person name="Zhang J."/>
            <person name="Zhou Y."/>
            <person name="Hu Y."/>
            <person name="Zi S."/>
            <person name="Li J."/>
            <person name="Ni P."/>
            <person name="Zheng H."/>
            <person name="Zhang Y."/>
            <person name="Zhao M."/>
            <person name="Hao Q."/>
            <person name="McDermott J."/>
            <person name="Samudrala R."/>
            <person name="Kristiansen K."/>
            <person name="Wong G.K.-S."/>
        </authorList>
    </citation>
    <scope>NUCLEOTIDE SEQUENCE</scope>
</reference>
<dbReference type="InterPro" id="IPR007700">
    <property type="entry name" value="DUF668"/>
</dbReference>
<dbReference type="Proteomes" id="UP000007752">
    <property type="component" value="Chromosome 2"/>
</dbReference>
<dbReference type="Pfam" id="PF11961">
    <property type="entry name" value="DUF3475"/>
    <property type="match status" value="1"/>
</dbReference>
<feature type="region of interest" description="Disordered" evidence="1">
    <location>
        <begin position="581"/>
        <end position="610"/>
    </location>
</feature>
<dbReference type="InterPro" id="IPR045021">
    <property type="entry name" value="PSI1/2/3"/>
</dbReference>
<dbReference type="AlphaFoldDB" id="B9F0H8"/>
<gene>
    <name evidence="4" type="ORF">OsJ_07104</name>
</gene>
<evidence type="ECO:0000259" key="3">
    <source>
        <dbReference type="Pfam" id="PF11961"/>
    </source>
</evidence>
<reference evidence="4" key="1">
    <citation type="journal article" date="2005" name="PLoS Biol.">
        <title>The genomes of Oryza sativa: a history of duplications.</title>
        <authorList>
            <person name="Yu J."/>
            <person name="Wang J."/>
            <person name="Lin W."/>
            <person name="Li S."/>
            <person name="Li H."/>
            <person name="Zhou J."/>
            <person name="Ni P."/>
            <person name="Dong W."/>
            <person name="Hu S."/>
            <person name="Zeng C."/>
            <person name="Zhang J."/>
            <person name="Zhang Y."/>
            <person name="Li R."/>
            <person name="Xu Z."/>
            <person name="Li S."/>
            <person name="Li X."/>
            <person name="Zheng H."/>
            <person name="Cong L."/>
            <person name="Lin L."/>
            <person name="Yin J."/>
            <person name="Geng J."/>
            <person name="Li G."/>
            <person name="Shi J."/>
            <person name="Liu J."/>
            <person name="Lv H."/>
            <person name="Li J."/>
            <person name="Wang J."/>
            <person name="Deng Y."/>
            <person name="Ran L."/>
            <person name="Shi X."/>
            <person name="Wang X."/>
            <person name="Wu Q."/>
            <person name="Li C."/>
            <person name="Ren X."/>
            <person name="Wang J."/>
            <person name="Wang X."/>
            <person name="Li D."/>
            <person name="Liu D."/>
            <person name="Zhang X."/>
            <person name="Ji Z."/>
            <person name="Zhao W."/>
            <person name="Sun Y."/>
            <person name="Zhang Z."/>
            <person name="Bao J."/>
            <person name="Han Y."/>
            <person name="Dong L."/>
            <person name="Ji J."/>
            <person name="Chen P."/>
            <person name="Wu S."/>
            <person name="Liu J."/>
            <person name="Xiao Y."/>
            <person name="Bu D."/>
            <person name="Tan J."/>
            <person name="Yang L."/>
            <person name="Ye C."/>
            <person name="Zhang J."/>
            <person name="Xu J."/>
            <person name="Zhou Y."/>
            <person name="Yu Y."/>
            <person name="Zhang B."/>
            <person name="Zhuang S."/>
            <person name="Wei H."/>
            <person name="Liu B."/>
            <person name="Lei M."/>
            <person name="Yu H."/>
            <person name="Li Y."/>
            <person name="Xu H."/>
            <person name="Wei S."/>
            <person name="He X."/>
            <person name="Fang L."/>
            <person name="Zhang Z."/>
            <person name="Zhang Y."/>
            <person name="Huang X."/>
            <person name="Su Z."/>
            <person name="Tong W."/>
            <person name="Li J."/>
            <person name="Tong Z."/>
            <person name="Li S."/>
            <person name="Ye J."/>
            <person name="Wang L."/>
            <person name="Fang L."/>
            <person name="Lei T."/>
            <person name="Chen C."/>
            <person name="Chen H."/>
            <person name="Xu Z."/>
            <person name="Li H."/>
            <person name="Huang H."/>
            <person name="Zhang F."/>
            <person name="Xu H."/>
            <person name="Li N."/>
            <person name="Zhao C."/>
            <person name="Li S."/>
            <person name="Dong L."/>
            <person name="Huang Y."/>
            <person name="Li L."/>
            <person name="Xi Y."/>
            <person name="Qi Q."/>
            <person name="Li W."/>
            <person name="Zhang B."/>
            <person name="Hu W."/>
            <person name="Zhang Y."/>
            <person name="Tian X."/>
            <person name="Jiao Y."/>
            <person name="Liang X."/>
            <person name="Jin J."/>
            <person name="Gao L."/>
            <person name="Zheng W."/>
            <person name="Hao B."/>
            <person name="Liu S."/>
            <person name="Wang W."/>
            <person name="Yuan L."/>
            <person name="Cao M."/>
            <person name="McDermott J."/>
            <person name="Samudrala R."/>
            <person name="Wang J."/>
            <person name="Wong G.K."/>
            <person name="Yang H."/>
        </authorList>
    </citation>
    <scope>NUCLEOTIDE SEQUENCE [LARGE SCALE GENOMIC DNA]</scope>
</reference>
<evidence type="ECO:0000313" key="4">
    <source>
        <dbReference type="EMBL" id="EEE57170.1"/>
    </source>
</evidence>
<dbReference type="Pfam" id="PF05003">
    <property type="entry name" value="DUF668"/>
    <property type="match status" value="1"/>
</dbReference>
<sequence length="638" mass="70044">MGGVCSAGIPGDRSPAELSFRAMGLVVEQELKAFPAVAGKVQGKHKTAPVEVAPEPDPPRRLSPEKAPRLSTGGGGGKARRSVSKEPQLVRSSSEKLKAGKSRTSTSGKASLPILFPPSISSSNRISIAIWINRWLTSIMNIFASKLRDCKMWTPSYFVDASDKGSVFGRASTSGIGKAVEVLDTLSSSMTNLSPVGGFVAGAKMKGSPQKILAFEVANTIVKGMSLMQSLSKESVRYLKGTVLRSEGVKRLVSSDMSELMRIAAADKRQELALFSREVIRFGNRCKDTQWHNLDRYFSKLESEITPQPNLKEIAEAEMQQLLTLVRHTADLYHELHALDRFEQDYRRKLEEEKKSVAFERGDTVQIIRQELKSQRRHVKSLKKKSLWNKMLEDVMDKLVDIVHFLHVEIQESFGTYDGALQLNQPSESRQTLGSAGLSLHYANIISQIDNIVSRSTVPPQSTRDALYQGLPPTIKSALRKKLHNCPQPQEVPITEIRSSMERTLQWIIPIANNTARNDAMRRAAGQPDVIKIETFYHADKAKTEACILDLVLWLHHLISYSRPSNGGSSSAVAAAAQLSKNDRLSKSSNDAPARSGGGGGGGKLFPLSRRPSSAVVSPAVDFDIDGIKALADAQKRQ</sequence>
<feature type="domain" description="DUF3475" evidence="3">
    <location>
        <begin position="212"/>
        <end position="268"/>
    </location>
</feature>
<feature type="domain" description="DUF668" evidence="2">
    <location>
        <begin position="432"/>
        <end position="517"/>
    </location>
</feature>
<dbReference type="EMBL" id="CM000139">
    <property type="protein sequence ID" value="EEE57170.1"/>
    <property type="molecule type" value="Genomic_DNA"/>
</dbReference>
<dbReference type="PANTHER" id="PTHR31730">
    <property type="entry name" value="OS01G0873900 PROTEIN"/>
    <property type="match status" value="1"/>
</dbReference>